<dbReference type="InterPro" id="IPR013324">
    <property type="entry name" value="RNA_pol_sigma_r3/r4-like"/>
</dbReference>
<dbReference type="NCBIfam" id="TIGR02937">
    <property type="entry name" value="sigma70-ECF"/>
    <property type="match status" value="1"/>
</dbReference>
<dbReference type="InterPro" id="IPR053812">
    <property type="entry name" value="HTH_Sigma70_ECF-like"/>
</dbReference>
<sequence length="199" mass="22699">MTTSPSEWAEGGVVTRLLRQYRRDLGSVLGRIWPLVHADLYRRAVWLTARGCPDETLSPTALTHELYLRLARSSSRPCHDSEHFLKMAVVAMRRLLINRAEARSARKRGDGREALPFDEARHVPARSRYTQEEWVLLGEVLARLADRDARAARVLSYHHLFGMNRGEIAELTGLSDSTVKRDLVFGRAWLRTVLPADCR</sequence>
<dbReference type="RefSeq" id="WP_237383531.1">
    <property type="nucleotide sequence ID" value="NZ_CP071793.1"/>
</dbReference>
<feature type="domain" description="RNA polymerase sigma-70 ECF-like HTH" evidence="1">
    <location>
        <begin position="14"/>
        <end position="192"/>
    </location>
</feature>
<accession>A0A8A4TTZ3</accession>
<name>A0A8A4TTZ3_SULCO</name>
<keyword evidence="3" id="KW-1185">Reference proteome</keyword>
<reference evidence="2" key="1">
    <citation type="submission" date="2021-03" db="EMBL/GenBank/DDBJ databases">
        <title>Acanthopleuribacteraceae sp. M133.</title>
        <authorList>
            <person name="Wang G."/>
        </authorList>
    </citation>
    <scope>NUCLEOTIDE SEQUENCE</scope>
    <source>
        <strain evidence="2">M133</strain>
    </source>
</reference>
<dbReference type="InterPro" id="IPR014284">
    <property type="entry name" value="RNA_pol_sigma-70_dom"/>
</dbReference>
<dbReference type="SUPFAM" id="SSF88659">
    <property type="entry name" value="Sigma3 and sigma4 domains of RNA polymerase sigma factors"/>
    <property type="match status" value="1"/>
</dbReference>
<dbReference type="GO" id="GO:0003700">
    <property type="term" value="F:DNA-binding transcription factor activity"/>
    <property type="evidence" value="ECO:0007669"/>
    <property type="project" value="InterPro"/>
</dbReference>
<evidence type="ECO:0000313" key="3">
    <source>
        <dbReference type="Proteomes" id="UP000663929"/>
    </source>
</evidence>
<dbReference type="GO" id="GO:0006352">
    <property type="term" value="P:DNA-templated transcription initiation"/>
    <property type="evidence" value="ECO:0007669"/>
    <property type="project" value="InterPro"/>
</dbReference>
<proteinExistence type="predicted"/>
<evidence type="ECO:0000313" key="2">
    <source>
        <dbReference type="EMBL" id="QTD53429.1"/>
    </source>
</evidence>
<dbReference type="InterPro" id="IPR036388">
    <property type="entry name" value="WH-like_DNA-bd_sf"/>
</dbReference>
<organism evidence="2 3">
    <name type="scientific">Sulfidibacter corallicola</name>
    <dbReference type="NCBI Taxonomy" id="2818388"/>
    <lineage>
        <taxon>Bacteria</taxon>
        <taxon>Pseudomonadati</taxon>
        <taxon>Acidobacteriota</taxon>
        <taxon>Holophagae</taxon>
        <taxon>Acanthopleuribacterales</taxon>
        <taxon>Acanthopleuribacteraceae</taxon>
        <taxon>Sulfidibacter</taxon>
    </lineage>
</organism>
<dbReference type="KEGG" id="scor:J3U87_13320"/>
<dbReference type="EMBL" id="CP071793">
    <property type="protein sequence ID" value="QTD53429.1"/>
    <property type="molecule type" value="Genomic_DNA"/>
</dbReference>
<dbReference type="Proteomes" id="UP000663929">
    <property type="component" value="Chromosome"/>
</dbReference>
<protein>
    <submittedName>
        <fullName evidence="2">Sigma-70 family RNA polymerase sigma factor</fullName>
    </submittedName>
</protein>
<dbReference type="AlphaFoldDB" id="A0A8A4TTZ3"/>
<dbReference type="Pfam" id="PF07638">
    <property type="entry name" value="Sigma70_ECF"/>
    <property type="match status" value="1"/>
</dbReference>
<evidence type="ECO:0000259" key="1">
    <source>
        <dbReference type="Pfam" id="PF07638"/>
    </source>
</evidence>
<gene>
    <name evidence="2" type="ORF">J3U87_13320</name>
</gene>
<dbReference type="Gene3D" id="1.10.10.10">
    <property type="entry name" value="Winged helix-like DNA-binding domain superfamily/Winged helix DNA-binding domain"/>
    <property type="match status" value="1"/>
</dbReference>